<dbReference type="GO" id="GO:0046975">
    <property type="term" value="F:histone H3K36 methyltransferase activity"/>
    <property type="evidence" value="ECO:0007669"/>
    <property type="project" value="TreeGrafter"/>
</dbReference>
<dbReference type="Pfam" id="PF17906">
    <property type="entry name" value="HTH_48"/>
    <property type="match status" value="1"/>
</dbReference>
<dbReference type="GO" id="GO:0000793">
    <property type="term" value="C:condensed chromosome"/>
    <property type="evidence" value="ECO:0007669"/>
    <property type="project" value="TreeGrafter"/>
</dbReference>
<reference evidence="2" key="1">
    <citation type="submission" date="2011-02" db="EMBL/GenBank/DDBJ databases">
        <title>The genome of the leaf-cutting ant Acromyrmex echinatior suggests key adaptations to social evolution and fungus farming.</title>
        <authorList>
            <person name="Nygaard S."/>
            <person name="Zhang G."/>
        </authorList>
    </citation>
    <scope>NUCLEOTIDE SEQUENCE</scope>
</reference>
<dbReference type="GO" id="GO:0035861">
    <property type="term" value="C:site of double-strand break"/>
    <property type="evidence" value="ECO:0007669"/>
    <property type="project" value="TreeGrafter"/>
</dbReference>
<protein>
    <submittedName>
        <fullName evidence="2">Mariner Mos1 transposase</fullName>
    </submittedName>
</protein>
<dbReference type="GO" id="GO:0000729">
    <property type="term" value="P:DNA double-strand break processing"/>
    <property type="evidence" value="ECO:0007669"/>
    <property type="project" value="TreeGrafter"/>
</dbReference>
<keyword evidence="3" id="KW-1185">Reference proteome</keyword>
<dbReference type="GO" id="GO:0000014">
    <property type="term" value="F:single-stranded DNA endodeoxyribonuclease activity"/>
    <property type="evidence" value="ECO:0007669"/>
    <property type="project" value="TreeGrafter"/>
</dbReference>
<evidence type="ECO:0000259" key="1">
    <source>
        <dbReference type="Pfam" id="PF17906"/>
    </source>
</evidence>
<organism evidence="3">
    <name type="scientific">Acromyrmex echinatior</name>
    <name type="common">Panamanian leafcutter ant</name>
    <name type="synonym">Acromyrmex octospinosus echinatior</name>
    <dbReference type="NCBI Taxonomy" id="103372"/>
    <lineage>
        <taxon>Eukaryota</taxon>
        <taxon>Metazoa</taxon>
        <taxon>Ecdysozoa</taxon>
        <taxon>Arthropoda</taxon>
        <taxon>Hexapoda</taxon>
        <taxon>Insecta</taxon>
        <taxon>Pterygota</taxon>
        <taxon>Neoptera</taxon>
        <taxon>Endopterygota</taxon>
        <taxon>Hymenoptera</taxon>
        <taxon>Apocrita</taxon>
        <taxon>Aculeata</taxon>
        <taxon>Formicoidea</taxon>
        <taxon>Formicidae</taxon>
        <taxon>Myrmicinae</taxon>
        <taxon>Acromyrmex</taxon>
    </lineage>
</organism>
<dbReference type="GO" id="GO:0003690">
    <property type="term" value="F:double-stranded DNA binding"/>
    <property type="evidence" value="ECO:0007669"/>
    <property type="project" value="TreeGrafter"/>
</dbReference>
<dbReference type="GO" id="GO:0015074">
    <property type="term" value="P:DNA integration"/>
    <property type="evidence" value="ECO:0007669"/>
    <property type="project" value="TreeGrafter"/>
</dbReference>
<dbReference type="InterPro" id="IPR041426">
    <property type="entry name" value="Mos1_HTH"/>
</dbReference>
<dbReference type="GO" id="GO:0006303">
    <property type="term" value="P:double-strand break repair via nonhomologous end joining"/>
    <property type="evidence" value="ECO:0007669"/>
    <property type="project" value="TreeGrafter"/>
</dbReference>
<dbReference type="InterPro" id="IPR052709">
    <property type="entry name" value="Transposase-MT_Hybrid"/>
</dbReference>
<dbReference type="AlphaFoldDB" id="F4WDU9"/>
<dbReference type="Proteomes" id="UP000007755">
    <property type="component" value="Unassembled WGS sequence"/>
</dbReference>
<feature type="non-terminal residue" evidence="2">
    <location>
        <position position="167"/>
    </location>
</feature>
<dbReference type="GO" id="GO:0031297">
    <property type="term" value="P:replication fork processing"/>
    <property type="evidence" value="ECO:0007669"/>
    <property type="project" value="TreeGrafter"/>
</dbReference>
<gene>
    <name evidence="2" type="ORF">G5I_03770</name>
</gene>
<dbReference type="Gene3D" id="1.10.10.1450">
    <property type="match status" value="1"/>
</dbReference>
<dbReference type="GO" id="GO:0005634">
    <property type="term" value="C:nucleus"/>
    <property type="evidence" value="ECO:0007669"/>
    <property type="project" value="TreeGrafter"/>
</dbReference>
<dbReference type="PANTHER" id="PTHR46060">
    <property type="entry name" value="MARINER MOS1 TRANSPOSASE-LIKE PROTEIN"/>
    <property type="match status" value="1"/>
</dbReference>
<dbReference type="GO" id="GO:0044774">
    <property type="term" value="P:mitotic DNA integrity checkpoint signaling"/>
    <property type="evidence" value="ECO:0007669"/>
    <property type="project" value="TreeGrafter"/>
</dbReference>
<dbReference type="Gene3D" id="3.30.420.10">
    <property type="entry name" value="Ribonuclease H-like superfamily/Ribonuclease H"/>
    <property type="match status" value="1"/>
</dbReference>
<name>F4WDU9_ACREC</name>
<dbReference type="Gene3D" id="1.10.10.10">
    <property type="entry name" value="Winged helix-like DNA-binding domain superfamily/Winged helix DNA-binding domain"/>
    <property type="match status" value="1"/>
</dbReference>
<dbReference type="EMBL" id="GL888094">
    <property type="protein sequence ID" value="EGI67623.1"/>
    <property type="molecule type" value="Genomic_DNA"/>
</dbReference>
<feature type="domain" description="Mos1 transposase HTH" evidence="1">
    <location>
        <begin position="8"/>
        <end position="57"/>
    </location>
</feature>
<dbReference type="InterPro" id="IPR036397">
    <property type="entry name" value="RNaseH_sf"/>
</dbReference>
<evidence type="ECO:0000313" key="2">
    <source>
        <dbReference type="EMBL" id="EGI67623.1"/>
    </source>
</evidence>
<proteinExistence type="predicted"/>
<sequence>MSNFVLTKQHLREVLIFSFNWKKSAAEAHRMLVEVYDDTAPTDKSCREWFRRFKDGNFSIEDKPRSGQPKKFEDKELETLLEEEQRQTQEELAESLGVIQQAVSARLRAMGMIQKQGNWVPYELKSRDVERRFFTCEQLIQGQQRKGFLHRIVTGDEKWIFYPKKKK</sequence>
<evidence type="ECO:0000313" key="3">
    <source>
        <dbReference type="Proteomes" id="UP000007755"/>
    </source>
</evidence>
<dbReference type="OrthoDB" id="10032414at2759"/>
<dbReference type="InParanoid" id="F4WDU9"/>
<dbReference type="PANTHER" id="PTHR46060:SF2">
    <property type="entry name" value="HISTONE-LYSINE N-METHYLTRANSFERASE SETMAR"/>
    <property type="match status" value="1"/>
</dbReference>
<accession>F4WDU9</accession>
<dbReference type="GO" id="GO:0003697">
    <property type="term" value="F:single-stranded DNA binding"/>
    <property type="evidence" value="ECO:0007669"/>
    <property type="project" value="TreeGrafter"/>
</dbReference>
<dbReference type="GO" id="GO:0042800">
    <property type="term" value="F:histone H3K4 methyltransferase activity"/>
    <property type="evidence" value="ECO:0007669"/>
    <property type="project" value="TreeGrafter"/>
</dbReference>
<dbReference type="GO" id="GO:0044547">
    <property type="term" value="F:DNA topoisomerase binding"/>
    <property type="evidence" value="ECO:0007669"/>
    <property type="project" value="TreeGrafter"/>
</dbReference>
<dbReference type="InterPro" id="IPR036388">
    <property type="entry name" value="WH-like_DNA-bd_sf"/>
</dbReference>